<evidence type="ECO:0000259" key="2">
    <source>
        <dbReference type="Pfam" id="PF13038"/>
    </source>
</evidence>
<keyword evidence="1" id="KW-1133">Transmembrane helix</keyword>
<feature type="domain" description="DUF3899" evidence="2">
    <location>
        <begin position="34"/>
        <end position="108"/>
    </location>
</feature>
<dbReference type="Pfam" id="PF13038">
    <property type="entry name" value="DUF3899"/>
    <property type="match status" value="1"/>
</dbReference>
<name>A8FBY6_BACP2</name>
<gene>
    <name evidence="3" type="ordered locus">BPUM_1069</name>
</gene>
<protein>
    <submittedName>
        <fullName evidence="3">Membrane protein</fullName>
    </submittedName>
</protein>
<reference evidence="3 4" key="3">
    <citation type="journal article" date="2013" name="PLoS ONE">
        <title>Candidate genes that may be responsible for the unusual resistances exhibited by Bacillus pumilus SAFR-032 spores.</title>
        <authorList>
            <person name="Tirumalai M.R."/>
            <person name="Rastogi R."/>
            <person name="Zamani N."/>
            <person name="O'Bryant Williams E."/>
            <person name="Allen S."/>
            <person name="Diouf F."/>
            <person name="Kwende S."/>
            <person name="Weinstock G.M."/>
            <person name="Venkateswaran K.J."/>
            <person name="Fox G.E."/>
        </authorList>
    </citation>
    <scope>NUCLEOTIDE SEQUENCE [LARGE SCALE GENOMIC DNA]</scope>
    <source>
        <strain evidence="3 4">SAFR-032</strain>
    </source>
</reference>
<evidence type="ECO:0000256" key="1">
    <source>
        <dbReference type="SAM" id="Phobius"/>
    </source>
</evidence>
<evidence type="ECO:0000313" key="3">
    <source>
        <dbReference type="EMBL" id="ABV61753.1"/>
    </source>
</evidence>
<keyword evidence="1" id="KW-0472">Membrane</keyword>
<feature type="transmembrane region" description="Helical" evidence="1">
    <location>
        <begin position="38"/>
        <end position="58"/>
    </location>
</feature>
<feature type="transmembrane region" description="Helical" evidence="1">
    <location>
        <begin position="98"/>
        <end position="118"/>
    </location>
</feature>
<keyword evidence="1" id="KW-0812">Transmembrane</keyword>
<dbReference type="OrthoDB" id="2989943at2"/>
<dbReference type="HOGENOM" id="CLU_2056655_0_0_9"/>
<dbReference type="EMBL" id="CP000813">
    <property type="protein sequence ID" value="ABV61753.1"/>
    <property type="molecule type" value="Genomic_DNA"/>
</dbReference>
<keyword evidence="4" id="KW-1185">Reference proteome</keyword>
<sequence length="119" mass="13869">MIVIRFFILLISSNCLVFILSFIFYGHLSLLSMINITFYLASITLLIWLSLITLKSGFFDQTAHSFRKVFDSLNKQKGTIDDDLNKHLSSSFQSNFPFMKIIGFSLLIEMFILLFIYYI</sequence>
<accession>A8FBY6</accession>
<reference evidence="3 4" key="2">
    <citation type="journal article" date="2013" name="Extremophiles">
        <title>An ICEBs1-like element may be associated with the extreme radiation and desiccation resistance of Bacillus pumilus SAFR-032 spores.</title>
        <authorList>
            <person name="Tirumalai M.R."/>
            <person name="Fox G.E."/>
        </authorList>
    </citation>
    <scope>NUCLEOTIDE SEQUENCE [LARGE SCALE GENOMIC DNA]</scope>
    <source>
        <strain evidence="3 4">SAFR-032</strain>
    </source>
</reference>
<organism evidence="3 4">
    <name type="scientific">Bacillus pumilus (strain SAFR-032)</name>
    <dbReference type="NCBI Taxonomy" id="315750"/>
    <lineage>
        <taxon>Bacteria</taxon>
        <taxon>Bacillati</taxon>
        <taxon>Bacillota</taxon>
        <taxon>Bacilli</taxon>
        <taxon>Bacillales</taxon>
        <taxon>Bacillaceae</taxon>
        <taxon>Bacillus</taxon>
    </lineage>
</organism>
<dbReference type="Proteomes" id="UP000001355">
    <property type="component" value="Chromosome"/>
</dbReference>
<dbReference type="KEGG" id="bpu:BPUM_1069"/>
<dbReference type="InterPro" id="IPR025007">
    <property type="entry name" value="DUF3899"/>
</dbReference>
<feature type="transmembrane region" description="Helical" evidence="1">
    <location>
        <begin position="6"/>
        <end position="26"/>
    </location>
</feature>
<dbReference type="AlphaFoldDB" id="A8FBY6"/>
<reference evidence="3 4" key="1">
    <citation type="journal article" date="2007" name="PLoS ONE">
        <title>Paradoxical DNA repair and peroxide resistance gene conservation in Bacillus pumilus SAFR-032.</title>
        <authorList>
            <person name="Gioia J."/>
            <person name="Yerrapragada S."/>
            <person name="Qin X."/>
            <person name="Jiang H."/>
            <person name="Igboeli O.C."/>
            <person name="Muzny D."/>
            <person name="Dugan-Rocha S."/>
            <person name="Ding Y."/>
            <person name="Hawes A."/>
            <person name="Liu W."/>
            <person name="Perez L."/>
            <person name="Kovar C."/>
            <person name="Dinh H."/>
            <person name="Lee S."/>
            <person name="Nazareth L."/>
            <person name="Blyth P."/>
            <person name="Holder M."/>
            <person name="Buhay C."/>
            <person name="Tirumalai M.R."/>
            <person name="Liu Y."/>
            <person name="Dasgupta I."/>
            <person name="Bokhetache L."/>
            <person name="Fujita M."/>
            <person name="Karouia F."/>
            <person name="Eswara Moorthy P."/>
            <person name="Siefert J."/>
            <person name="Uzman A."/>
            <person name="Buzumbo P."/>
            <person name="Verma A."/>
            <person name="Zwiya H."/>
            <person name="McWilliams B.D."/>
            <person name="Olowu A."/>
            <person name="Clinkenbeard K.D."/>
            <person name="Newcombe D."/>
            <person name="Golebiewski L."/>
            <person name="Petrosino J.F."/>
            <person name="Nicholson W.L."/>
            <person name="Fox G.E."/>
            <person name="Venkateswaran K."/>
            <person name="Highlander S.K."/>
            <person name="Weinstock G.M."/>
        </authorList>
    </citation>
    <scope>NUCLEOTIDE SEQUENCE [LARGE SCALE GENOMIC DNA]</scope>
    <source>
        <strain evidence="3 4">SAFR-032</strain>
    </source>
</reference>
<evidence type="ECO:0000313" key="4">
    <source>
        <dbReference type="Proteomes" id="UP000001355"/>
    </source>
</evidence>
<proteinExistence type="predicted"/>